<dbReference type="NCBIfam" id="TIGR00254">
    <property type="entry name" value="GGDEF"/>
    <property type="match status" value="1"/>
</dbReference>
<keyword evidence="3" id="KW-1133">Transmembrane helix</keyword>
<keyword evidence="6" id="KW-1185">Reference proteome</keyword>
<dbReference type="PANTHER" id="PTHR45138">
    <property type="entry name" value="REGULATORY COMPONENTS OF SENSORY TRANSDUCTION SYSTEM"/>
    <property type="match status" value="1"/>
</dbReference>
<dbReference type="SMART" id="SM00267">
    <property type="entry name" value="GGDEF"/>
    <property type="match status" value="1"/>
</dbReference>
<dbReference type="Proteomes" id="UP000063234">
    <property type="component" value="Chromosome"/>
</dbReference>
<keyword evidence="3" id="KW-0812">Transmembrane</keyword>
<dbReference type="EC" id="2.7.7.65" evidence="1"/>
<dbReference type="InterPro" id="IPR043128">
    <property type="entry name" value="Rev_trsase/Diguanyl_cyclase"/>
</dbReference>
<name>A0A0S3QT25_THET7</name>
<dbReference type="CDD" id="cd01949">
    <property type="entry name" value="GGDEF"/>
    <property type="match status" value="1"/>
</dbReference>
<reference evidence="6" key="1">
    <citation type="journal article" date="2018" name="Science">
        <title>A primordial and reversible TCA cycle in a facultatively chemolithoautotrophic thermophile.</title>
        <authorList>
            <person name="Nunoura T."/>
            <person name="Chikaraishi Y."/>
            <person name="Izaki R."/>
            <person name="Suwa T."/>
            <person name="Sato T."/>
            <person name="Harada T."/>
            <person name="Mori K."/>
            <person name="Kato Y."/>
            <person name="Miyazaki M."/>
            <person name="Shimamura S."/>
            <person name="Yanagawa K."/>
            <person name="Shuto A."/>
            <person name="Ohkouchi N."/>
            <person name="Fujita N."/>
            <person name="Takaki Y."/>
            <person name="Atomi H."/>
            <person name="Takai K."/>
        </authorList>
    </citation>
    <scope>NUCLEOTIDE SEQUENCE [LARGE SCALE GENOMIC DNA]</scope>
    <source>
        <strain evidence="6">DSM 17441 / JCM 13301 / NBRC 103674 / ABI70S6</strain>
    </source>
</reference>
<accession>A0A0S3QT25</accession>
<evidence type="ECO:0000256" key="1">
    <source>
        <dbReference type="ARBA" id="ARBA00012528"/>
    </source>
</evidence>
<sequence length="332" mass="37346">MELQALKVRVLKRLFALAIPALLILSVYNFTKSLYELAWAEIILSLILILAIYIIDQKYKLAVWLVVVSSSIMMIFAIRTQVVLDKWNIAVWMPVYVLGIAIMTDYLVGAMSAVYVVLLTAYFVFRTGKYAIVEVIFYLIQLVIALALTAVFYFAFYEMWRRYEALLRERGDIDYLTGALTRRRVMELLDLEIEKAKRGGLVFSIIMLDLDGFKQINDTKGHVYGDRVLQDVAKAIKKVIRKSDYFGRYGGDEFIIVAPLTDVEGAKALASRLQEAIKKVGVGASVGIAQYSPGMDVEKLIQVADRALYVAKRSLDPKIVVGEAQELSSANA</sequence>
<feature type="domain" description="GGDEF" evidence="4">
    <location>
        <begin position="201"/>
        <end position="324"/>
    </location>
</feature>
<dbReference type="EMBL" id="AP013035">
    <property type="protein sequence ID" value="BAT71483.1"/>
    <property type="molecule type" value="Genomic_DNA"/>
</dbReference>
<dbReference type="STRING" id="1298851.TST_0677"/>
<dbReference type="KEGG" id="ttk:TST_0677"/>
<feature type="transmembrane region" description="Helical" evidence="3">
    <location>
        <begin position="37"/>
        <end position="55"/>
    </location>
</feature>
<evidence type="ECO:0000259" key="4">
    <source>
        <dbReference type="PROSITE" id="PS50887"/>
    </source>
</evidence>
<dbReference type="AlphaFoldDB" id="A0A0S3QT25"/>
<proteinExistence type="predicted"/>
<evidence type="ECO:0000313" key="6">
    <source>
        <dbReference type="Proteomes" id="UP000063234"/>
    </source>
</evidence>
<feature type="transmembrane region" description="Helical" evidence="3">
    <location>
        <begin position="135"/>
        <end position="156"/>
    </location>
</feature>
<feature type="transmembrane region" description="Helical" evidence="3">
    <location>
        <begin position="62"/>
        <end position="84"/>
    </location>
</feature>
<dbReference type="SUPFAM" id="SSF55073">
    <property type="entry name" value="Nucleotide cyclase"/>
    <property type="match status" value="1"/>
</dbReference>
<evidence type="ECO:0000256" key="2">
    <source>
        <dbReference type="ARBA" id="ARBA00034247"/>
    </source>
</evidence>
<dbReference type="PROSITE" id="PS50887">
    <property type="entry name" value="GGDEF"/>
    <property type="match status" value="1"/>
</dbReference>
<gene>
    <name evidence="5" type="ORF">TST_0677</name>
</gene>
<comment type="catalytic activity">
    <reaction evidence="2">
        <text>2 GTP = 3',3'-c-di-GMP + 2 diphosphate</text>
        <dbReference type="Rhea" id="RHEA:24898"/>
        <dbReference type="ChEBI" id="CHEBI:33019"/>
        <dbReference type="ChEBI" id="CHEBI:37565"/>
        <dbReference type="ChEBI" id="CHEBI:58805"/>
        <dbReference type="EC" id="2.7.7.65"/>
    </reaction>
</comment>
<organism evidence="5 6">
    <name type="scientific">Thermosulfidibacter takaii (strain DSM 17441 / JCM 13301 / NBRC 103674 / ABI70S6)</name>
    <dbReference type="NCBI Taxonomy" id="1298851"/>
    <lineage>
        <taxon>Bacteria</taxon>
        <taxon>Pseudomonadati</taxon>
        <taxon>Thermosulfidibacterota</taxon>
        <taxon>Thermosulfidibacteria</taxon>
        <taxon>Thermosulfidibacterales</taxon>
        <taxon>Thermosulfidibacteraceae</taxon>
    </lineage>
</organism>
<dbReference type="Pfam" id="PF00990">
    <property type="entry name" value="GGDEF"/>
    <property type="match status" value="1"/>
</dbReference>
<dbReference type="PANTHER" id="PTHR45138:SF9">
    <property type="entry name" value="DIGUANYLATE CYCLASE DGCM-RELATED"/>
    <property type="match status" value="1"/>
</dbReference>
<protein>
    <recommendedName>
        <fullName evidence="1">diguanylate cyclase</fullName>
        <ecNumber evidence="1">2.7.7.65</ecNumber>
    </recommendedName>
</protein>
<dbReference type="InterPro" id="IPR000160">
    <property type="entry name" value="GGDEF_dom"/>
</dbReference>
<evidence type="ECO:0000313" key="5">
    <source>
        <dbReference type="EMBL" id="BAT71483.1"/>
    </source>
</evidence>
<dbReference type="InterPro" id="IPR050469">
    <property type="entry name" value="Diguanylate_Cyclase"/>
</dbReference>
<dbReference type="GO" id="GO:0052621">
    <property type="term" value="F:diguanylate cyclase activity"/>
    <property type="evidence" value="ECO:0007669"/>
    <property type="project" value="UniProtKB-EC"/>
</dbReference>
<evidence type="ECO:0000256" key="3">
    <source>
        <dbReference type="SAM" id="Phobius"/>
    </source>
</evidence>
<dbReference type="InterPro" id="IPR029787">
    <property type="entry name" value="Nucleotide_cyclase"/>
</dbReference>
<keyword evidence="3" id="KW-0472">Membrane</keyword>
<dbReference type="Gene3D" id="3.30.70.270">
    <property type="match status" value="1"/>
</dbReference>
<feature type="transmembrane region" description="Helical" evidence="3">
    <location>
        <begin position="14"/>
        <end position="31"/>
    </location>
</feature>
<feature type="transmembrane region" description="Helical" evidence="3">
    <location>
        <begin position="96"/>
        <end position="123"/>
    </location>
</feature>